<gene>
    <name evidence="1" type="ORF">OXU80_25970</name>
</gene>
<keyword evidence="2" id="KW-1185">Reference proteome</keyword>
<proteinExistence type="predicted"/>
<organism evidence="1 2">
    <name type="scientific">Antarcticirhabdus aurantiaca</name>
    <dbReference type="NCBI Taxonomy" id="2606717"/>
    <lineage>
        <taxon>Bacteria</taxon>
        <taxon>Pseudomonadati</taxon>
        <taxon>Pseudomonadota</taxon>
        <taxon>Alphaproteobacteria</taxon>
        <taxon>Hyphomicrobiales</taxon>
        <taxon>Aurantimonadaceae</taxon>
        <taxon>Antarcticirhabdus</taxon>
    </lineage>
</organism>
<dbReference type="EMBL" id="CP113520">
    <property type="protein sequence ID" value="WAJ28226.1"/>
    <property type="molecule type" value="Genomic_DNA"/>
</dbReference>
<protein>
    <submittedName>
        <fullName evidence="1">Uncharacterized protein</fullName>
    </submittedName>
</protein>
<name>A0ACD4NMX8_9HYPH</name>
<dbReference type="Proteomes" id="UP001163223">
    <property type="component" value="Chromosome"/>
</dbReference>
<evidence type="ECO:0000313" key="1">
    <source>
        <dbReference type="EMBL" id="WAJ28226.1"/>
    </source>
</evidence>
<reference evidence="1" key="1">
    <citation type="submission" date="2022-11" db="EMBL/GenBank/DDBJ databases">
        <title>beta-Carotene-producing bacterium, Jeongeuplla avenae sp. nov., alleviates the salt stress of Arabidopsis seedlings.</title>
        <authorList>
            <person name="Jiang L."/>
            <person name="Lee J."/>
        </authorList>
    </citation>
    <scope>NUCLEOTIDE SEQUENCE</scope>
    <source>
        <strain evidence="1">DY_R2A_6</strain>
    </source>
</reference>
<accession>A0ACD4NMX8</accession>
<sequence length="137" mass="14620">MSHDIMQEIGEKFSFLAIYAGMTTLMRGPIGAILMADEREAILREILAKCVATAAAIGHAPRGAASSRMVAELTQRGSTGTASMFRDIARGGQTEHDHIIGDMLARARSLGVSAPLLRISLAHMQTYEAIRAGIVTP</sequence>
<evidence type="ECO:0000313" key="2">
    <source>
        <dbReference type="Proteomes" id="UP001163223"/>
    </source>
</evidence>